<reference evidence="13" key="1">
    <citation type="submission" date="2025-08" db="UniProtKB">
        <authorList>
            <consortium name="Ensembl"/>
        </authorList>
    </citation>
    <scope>IDENTIFICATION</scope>
</reference>
<dbReference type="InterPro" id="IPR001128">
    <property type="entry name" value="Cyt_P450"/>
</dbReference>
<keyword evidence="12" id="KW-1133">Transmembrane helix</keyword>
<dbReference type="PANTHER" id="PTHR24300">
    <property type="entry name" value="CYTOCHROME P450 508A4-RELATED"/>
    <property type="match status" value="1"/>
</dbReference>
<dbReference type="Proteomes" id="UP000265020">
    <property type="component" value="Unassembled WGS sequence"/>
</dbReference>
<keyword evidence="6 11" id="KW-0560">Oxidoreductase</keyword>
<dbReference type="InterPro" id="IPR002401">
    <property type="entry name" value="Cyt_P450_E_grp-I"/>
</dbReference>
<dbReference type="GO" id="GO:0016712">
    <property type="term" value="F:oxidoreductase activity, acting on paired donors, with incorporation or reduction of molecular oxygen, reduced flavin or flavoprotein as one donor, and incorporation of one atom of oxygen"/>
    <property type="evidence" value="ECO:0007669"/>
    <property type="project" value="TreeGrafter"/>
</dbReference>
<keyword evidence="8 11" id="KW-0503">Monooxygenase</keyword>
<evidence type="ECO:0000256" key="9">
    <source>
        <dbReference type="ARBA" id="ARBA00023136"/>
    </source>
</evidence>
<evidence type="ECO:0000256" key="3">
    <source>
        <dbReference type="ARBA" id="ARBA00010617"/>
    </source>
</evidence>
<keyword evidence="9 12" id="KW-0472">Membrane</keyword>
<dbReference type="AlphaFoldDB" id="A0A3Q2DMK4"/>
<comment type="subcellular location">
    <subcellularLocation>
        <location evidence="2">Membrane</location>
    </subcellularLocation>
</comment>
<dbReference type="GeneTree" id="ENSGT00950000182879"/>
<evidence type="ECO:0000256" key="2">
    <source>
        <dbReference type="ARBA" id="ARBA00004370"/>
    </source>
</evidence>
<dbReference type="FunFam" id="1.10.630.10:FF:000004">
    <property type="entry name" value="cytochrome P450 2D15 isoform X1"/>
    <property type="match status" value="1"/>
</dbReference>
<evidence type="ECO:0000256" key="8">
    <source>
        <dbReference type="ARBA" id="ARBA00023033"/>
    </source>
</evidence>
<keyword evidence="4 10" id="KW-0349">Heme</keyword>
<dbReference type="GeneID" id="107095770"/>
<keyword evidence="14" id="KW-1185">Reference proteome</keyword>
<evidence type="ECO:0000313" key="13">
    <source>
        <dbReference type="Ensembl" id="ENSCVAP00000020916.1"/>
    </source>
</evidence>
<organism evidence="13 14">
    <name type="scientific">Cyprinodon variegatus</name>
    <name type="common">Sheepshead minnow</name>
    <dbReference type="NCBI Taxonomy" id="28743"/>
    <lineage>
        <taxon>Eukaryota</taxon>
        <taxon>Metazoa</taxon>
        <taxon>Chordata</taxon>
        <taxon>Craniata</taxon>
        <taxon>Vertebrata</taxon>
        <taxon>Euteleostomi</taxon>
        <taxon>Actinopterygii</taxon>
        <taxon>Neopterygii</taxon>
        <taxon>Teleostei</taxon>
        <taxon>Neoteleostei</taxon>
        <taxon>Acanthomorphata</taxon>
        <taxon>Ovalentaria</taxon>
        <taxon>Atherinomorphae</taxon>
        <taxon>Cyprinodontiformes</taxon>
        <taxon>Cyprinodontidae</taxon>
        <taxon>Cyprinodon</taxon>
    </lineage>
</organism>
<dbReference type="InterPro" id="IPR017972">
    <property type="entry name" value="Cyt_P450_CS"/>
</dbReference>
<evidence type="ECO:0000256" key="7">
    <source>
        <dbReference type="ARBA" id="ARBA00023004"/>
    </source>
</evidence>
<protein>
    <submittedName>
        <fullName evidence="13">Cytochrome P450, family 2, subfamily AD, polypeptide 3</fullName>
    </submittedName>
</protein>
<dbReference type="PRINTS" id="PR00463">
    <property type="entry name" value="EP450I"/>
</dbReference>
<keyword evidence="5 10" id="KW-0479">Metal-binding</keyword>
<evidence type="ECO:0000256" key="1">
    <source>
        <dbReference type="ARBA" id="ARBA00001971"/>
    </source>
</evidence>
<dbReference type="SUPFAM" id="SSF48264">
    <property type="entry name" value="Cytochrome P450"/>
    <property type="match status" value="1"/>
</dbReference>
<evidence type="ECO:0000256" key="5">
    <source>
        <dbReference type="ARBA" id="ARBA00022723"/>
    </source>
</evidence>
<dbReference type="GO" id="GO:0006082">
    <property type="term" value="P:organic acid metabolic process"/>
    <property type="evidence" value="ECO:0007669"/>
    <property type="project" value="TreeGrafter"/>
</dbReference>
<dbReference type="InterPro" id="IPR050182">
    <property type="entry name" value="Cytochrome_P450_fam2"/>
</dbReference>
<proteinExistence type="inferred from homology"/>
<dbReference type="InterPro" id="IPR036396">
    <property type="entry name" value="Cyt_P450_sf"/>
</dbReference>
<keyword evidence="12" id="KW-0812">Transmembrane</keyword>
<evidence type="ECO:0000256" key="11">
    <source>
        <dbReference type="RuleBase" id="RU000461"/>
    </source>
</evidence>
<evidence type="ECO:0000256" key="12">
    <source>
        <dbReference type="SAM" id="Phobius"/>
    </source>
</evidence>
<dbReference type="Gene3D" id="1.10.630.10">
    <property type="entry name" value="Cytochrome P450"/>
    <property type="match status" value="1"/>
</dbReference>
<dbReference type="GO" id="GO:0005737">
    <property type="term" value="C:cytoplasm"/>
    <property type="evidence" value="ECO:0007669"/>
    <property type="project" value="TreeGrafter"/>
</dbReference>
<dbReference type="GO" id="GO:0005506">
    <property type="term" value="F:iron ion binding"/>
    <property type="evidence" value="ECO:0007669"/>
    <property type="project" value="InterPro"/>
</dbReference>
<dbReference type="KEGG" id="cvg:107095770"/>
<sequence>MIFQALLDCMDFTGWLLLGFVLLLILDVVKNGRPPNFPPGPWAAPLVGNLLTPLDFKTMEKVAKEYGPVFSVRKGSERLVFVSGHKMVKEALVNQLDSFVDRPIVPLFHVVFKGLGIALSNGYLWKKQRKFANTHLRYFGEGQKSLERYIEVEALFLCEAFKDEQGRPFNPHYTLTNAVSNIISSVVFGHRFEYSDPSFREFLELDNEAVILSGSLRAQLFDAFPGLMTYLPGPHQTVHSNYRRIVKFLENEIEKHKEGWNPDDPRDYIDVYLSEIEKKKDDPLAGFNIETLVVSTLDLIEAGTESAATTLRWALLYMLHYPEIQEKVQAEIDRVIGQSRQPTMADRPNMPYTDAVIHEVQRIGNIVPMGFPKMASKDTTLGGYFIPKGTSTTTILSSVLFDKNEWATPDVFNPEHFLDSEGKFVKRDAFLPFSAGKRMCLGEHLAKMELFLFFSTMLQRFTFAPVPGEMPSMEGVMGFTHSPEEYRLLAVPR</sequence>
<evidence type="ECO:0000313" key="14">
    <source>
        <dbReference type="Proteomes" id="UP000265020"/>
    </source>
</evidence>
<dbReference type="Ensembl" id="ENSCVAT00000013119.1">
    <property type="protein sequence ID" value="ENSCVAP00000020916.1"/>
    <property type="gene ID" value="ENSCVAG00000002623.1"/>
</dbReference>
<comment type="similarity">
    <text evidence="3 11">Belongs to the cytochrome P450 family.</text>
</comment>
<reference evidence="13" key="2">
    <citation type="submission" date="2025-09" db="UniProtKB">
        <authorList>
            <consortium name="Ensembl"/>
        </authorList>
    </citation>
    <scope>IDENTIFICATION</scope>
</reference>
<keyword evidence="7 10" id="KW-0408">Iron</keyword>
<dbReference type="OrthoDB" id="2789670at2759"/>
<name>A0A3Q2DMK4_CYPVA</name>
<dbReference type="PRINTS" id="PR00385">
    <property type="entry name" value="P450"/>
</dbReference>
<comment type="cofactor">
    <cofactor evidence="1 10">
        <name>heme</name>
        <dbReference type="ChEBI" id="CHEBI:30413"/>
    </cofactor>
</comment>
<dbReference type="RefSeq" id="XP_015247539.1">
    <property type="nucleotide sequence ID" value="XM_015392053.1"/>
</dbReference>
<dbReference type="STRING" id="28743.ENSCVAP00000020916"/>
<evidence type="ECO:0000256" key="4">
    <source>
        <dbReference type="ARBA" id="ARBA00022617"/>
    </source>
</evidence>
<dbReference type="GO" id="GO:0006805">
    <property type="term" value="P:xenobiotic metabolic process"/>
    <property type="evidence" value="ECO:0007669"/>
    <property type="project" value="TreeGrafter"/>
</dbReference>
<dbReference type="Pfam" id="PF00067">
    <property type="entry name" value="p450"/>
    <property type="match status" value="1"/>
</dbReference>
<accession>A0A3Q2DMK4</accession>
<feature type="binding site" description="axial binding residue" evidence="10">
    <location>
        <position position="440"/>
    </location>
    <ligand>
        <name>heme</name>
        <dbReference type="ChEBI" id="CHEBI:30413"/>
    </ligand>
    <ligandPart>
        <name>Fe</name>
        <dbReference type="ChEBI" id="CHEBI:18248"/>
    </ligandPart>
</feature>
<dbReference type="PANTHER" id="PTHR24300:SF309">
    <property type="entry name" value="CYTOCHROME P450-RELATED"/>
    <property type="match status" value="1"/>
</dbReference>
<dbReference type="PROSITE" id="PS00086">
    <property type="entry name" value="CYTOCHROME_P450"/>
    <property type="match status" value="1"/>
</dbReference>
<evidence type="ECO:0000256" key="6">
    <source>
        <dbReference type="ARBA" id="ARBA00023002"/>
    </source>
</evidence>
<dbReference type="GO" id="GO:0016020">
    <property type="term" value="C:membrane"/>
    <property type="evidence" value="ECO:0007669"/>
    <property type="project" value="UniProtKB-SubCell"/>
</dbReference>
<evidence type="ECO:0000256" key="10">
    <source>
        <dbReference type="PIRSR" id="PIRSR602401-1"/>
    </source>
</evidence>
<dbReference type="GO" id="GO:0020037">
    <property type="term" value="F:heme binding"/>
    <property type="evidence" value="ECO:0007669"/>
    <property type="project" value="InterPro"/>
</dbReference>
<dbReference type="OMA" id="FDCMDFT"/>
<feature type="transmembrane region" description="Helical" evidence="12">
    <location>
        <begin position="12"/>
        <end position="29"/>
    </location>
</feature>